<sequence>MLLSFLNPLPLTGAFMKSSLRLIKFYKTVLASIDRGSIVLKAERCVCTQQPAASTSSVWHSSPLPGLCGVDFLFLANPVLIVASIVTGIGSFSRPVPKPLIVASIVTGIGSFSRPVPKPLIVASIVTGIGSFSRPVPKPLIVASIVTGIGLFSRPVPKPLIVASIVTESVYSPDPSPSH</sequence>
<dbReference type="EMBL" id="JAWDGP010001698">
    <property type="protein sequence ID" value="KAK3789043.1"/>
    <property type="molecule type" value="Genomic_DNA"/>
</dbReference>
<protein>
    <submittedName>
        <fullName evidence="1">Uncharacterized protein</fullName>
    </submittedName>
</protein>
<gene>
    <name evidence="1" type="ORF">RRG08_063759</name>
</gene>
<organism evidence="1 2">
    <name type="scientific">Elysia crispata</name>
    <name type="common">lettuce slug</name>
    <dbReference type="NCBI Taxonomy" id="231223"/>
    <lineage>
        <taxon>Eukaryota</taxon>
        <taxon>Metazoa</taxon>
        <taxon>Spiralia</taxon>
        <taxon>Lophotrochozoa</taxon>
        <taxon>Mollusca</taxon>
        <taxon>Gastropoda</taxon>
        <taxon>Heterobranchia</taxon>
        <taxon>Euthyneura</taxon>
        <taxon>Panpulmonata</taxon>
        <taxon>Sacoglossa</taxon>
        <taxon>Placobranchoidea</taxon>
        <taxon>Plakobranchidae</taxon>
        <taxon>Elysia</taxon>
    </lineage>
</organism>
<evidence type="ECO:0000313" key="1">
    <source>
        <dbReference type="EMBL" id="KAK3789043.1"/>
    </source>
</evidence>
<proteinExistence type="predicted"/>
<reference evidence="1" key="1">
    <citation type="journal article" date="2023" name="G3 (Bethesda)">
        <title>A reference genome for the long-term kleptoplast-retaining sea slug Elysia crispata morphotype clarki.</title>
        <authorList>
            <person name="Eastman K.E."/>
            <person name="Pendleton A.L."/>
            <person name="Shaikh M.A."/>
            <person name="Suttiyut T."/>
            <person name="Ogas R."/>
            <person name="Tomko P."/>
            <person name="Gavelis G."/>
            <person name="Widhalm J.R."/>
            <person name="Wisecaver J.H."/>
        </authorList>
    </citation>
    <scope>NUCLEOTIDE SEQUENCE</scope>
    <source>
        <strain evidence="1">ECLA1</strain>
    </source>
</reference>
<keyword evidence="2" id="KW-1185">Reference proteome</keyword>
<dbReference type="AlphaFoldDB" id="A0AAE1E148"/>
<name>A0AAE1E148_9GAST</name>
<dbReference type="Proteomes" id="UP001283361">
    <property type="component" value="Unassembled WGS sequence"/>
</dbReference>
<accession>A0AAE1E148</accession>
<evidence type="ECO:0000313" key="2">
    <source>
        <dbReference type="Proteomes" id="UP001283361"/>
    </source>
</evidence>
<comment type="caution">
    <text evidence="1">The sequence shown here is derived from an EMBL/GenBank/DDBJ whole genome shotgun (WGS) entry which is preliminary data.</text>
</comment>